<accession>A0A0C1ZL82</accession>
<reference evidence="1 2" key="1">
    <citation type="submission" date="2014-12" db="EMBL/GenBank/DDBJ databases">
        <title>Genome assembly of Enhygromyxa salina DSM 15201.</title>
        <authorList>
            <person name="Sharma G."/>
            <person name="Subramanian S."/>
        </authorList>
    </citation>
    <scope>NUCLEOTIDE SEQUENCE [LARGE SCALE GENOMIC DNA]</scope>
    <source>
        <strain evidence="1 2">DSM 15201</strain>
    </source>
</reference>
<organism evidence="1 2">
    <name type="scientific">Enhygromyxa salina</name>
    <dbReference type="NCBI Taxonomy" id="215803"/>
    <lineage>
        <taxon>Bacteria</taxon>
        <taxon>Pseudomonadati</taxon>
        <taxon>Myxococcota</taxon>
        <taxon>Polyangia</taxon>
        <taxon>Nannocystales</taxon>
        <taxon>Nannocystaceae</taxon>
        <taxon>Enhygromyxa</taxon>
    </lineage>
</organism>
<evidence type="ECO:0000313" key="1">
    <source>
        <dbReference type="EMBL" id="KIG18289.1"/>
    </source>
</evidence>
<sequence length="138" mass="15481">MDRRRSIHVMANNNDSGLRPQEVEVFARGLWYLATIDGEAEAREQALIREFLDEANSDLKWEEVTRGDFAPIEAATVLETTFLRRIFMKVAVALVHADGVYTDNERTAIGEFADVFGMSNADFGVIEQEGKRVGLATE</sequence>
<dbReference type="Proteomes" id="UP000031599">
    <property type="component" value="Unassembled WGS sequence"/>
</dbReference>
<dbReference type="InterPro" id="IPR029024">
    <property type="entry name" value="TerB-like"/>
</dbReference>
<dbReference type="CDD" id="cd07177">
    <property type="entry name" value="terB_like"/>
    <property type="match status" value="1"/>
</dbReference>
<comment type="caution">
    <text evidence="1">The sequence shown here is derived from an EMBL/GenBank/DDBJ whole genome shotgun (WGS) entry which is preliminary data.</text>
</comment>
<name>A0A0C1ZL82_9BACT</name>
<dbReference type="SUPFAM" id="SSF158682">
    <property type="entry name" value="TerB-like"/>
    <property type="match status" value="1"/>
</dbReference>
<dbReference type="Gene3D" id="1.10.3680.10">
    <property type="entry name" value="TerB-like"/>
    <property type="match status" value="1"/>
</dbReference>
<evidence type="ECO:0008006" key="3">
    <source>
        <dbReference type="Google" id="ProtNLM"/>
    </source>
</evidence>
<proteinExistence type="predicted"/>
<dbReference type="EMBL" id="JMCC02000013">
    <property type="protein sequence ID" value="KIG18289.1"/>
    <property type="molecule type" value="Genomic_DNA"/>
</dbReference>
<dbReference type="AlphaFoldDB" id="A0A0C1ZL82"/>
<gene>
    <name evidence="1" type="ORF">DB30_01398</name>
</gene>
<evidence type="ECO:0000313" key="2">
    <source>
        <dbReference type="Proteomes" id="UP000031599"/>
    </source>
</evidence>
<protein>
    <recommendedName>
        <fullName evidence="3">Tellurite resistance protein TerB</fullName>
    </recommendedName>
</protein>